<sequence>MDGATIGDLRRAIERLRGPANRQGLCDATAGALTACLGFGRGLVLCTADERPLMISAAVADDRAAAGALVAEAADRGLALPEDGPERDALRRRRAVLGDGGRSCAVAVRGPYAVAPILEDGRPVGLLHGDREQGRPVDAGDLVVLEAFASAVGLAFERAGAQERARRQAHAVRHTAAALEAVADDALAPARSLLPRTTAPGRSDTPVARLAQALTRRELEVLELLAAGATNQRIAEELVLSHGTVKTHVKHILRKLRVANRAQAAALYSRFVARS</sequence>
<dbReference type="SUPFAM" id="SSF46894">
    <property type="entry name" value="C-terminal effector domain of the bipartite response regulators"/>
    <property type="match status" value="1"/>
</dbReference>
<keyword evidence="6" id="KW-1185">Reference proteome</keyword>
<evidence type="ECO:0000256" key="1">
    <source>
        <dbReference type="ARBA" id="ARBA00023015"/>
    </source>
</evidence>
<proteinExistence type="predicted"/>
<dbReference type="InterPro" id="IPR036388">
    <property type="entry name" value="WH-like_DNA-bd_sf"/>
</dbReference>
<dbReference type="InterPro" id="IPR000792">
    <property type="entry name" value="Tscrpt_reg_LuxR_C"/>
</dbReference>
<dbReference type="Proteomes" id="UP001277761">
    <property type="component" value="Unassembled WGS sequence"/>
</dbReference>
<keyword evidence="2" id="KW-0238">DNA-binding</keyword>
<dbReference type="PANTHER" id="PTHR44688:SF16">
    <property type="entry name" value="DNA-BINDING TRANSCRIPTIONAL ACTIVATOR DEVR_DOSR"/>
    <property type="match status" value="1"/>
</dbReference>
<comment type="caution">
    <text evidence="5">The sequence shown here is derived from an EMBL/GenBank/DDBJ whole genome shotgun (WGS) entry which is preliminary data.</text>
</comment>
<dbReference type="SMART" id="SM00421">
    <property type="entry name" value="HTH_LUXR"/>
    <property type="match status" value="1"/>
</dbReference>
<dbReference type="PANTHER" id="PTHR44688">
    <property type="entry name" value="DNA-BINDING TRANSCRIPTIONAL ACTIVATOR DEVR_DOSR"/>
    <property type="match status" value="1"/>
</dbReference>
<dbReference type="Gene3D" id="3.30.450.40">
    <property type="match status" value="1"/>
</dbReference>
<protein>
    <submittedName>
        <fullName evidence="5">LuxR C-terminal-related transcriptional regulator</fullName>
    </submittedName>
</protein>
<evidence type="ECO:0000259" key="4">
    <source>
        <dbReference type="PROSITE" id="PS50043"/>
    </source>
</evidence>
<dbReference type="Pfam" id="PF00196">
    <property type="entry name" value="GerE"/>
    <property type="match status" value="1"/>
</dbReference>
<dbReference type="InterPro" id="IPR016032">
    <property type="entry name" value="Sig_transdc_resp-reg_C-effctor"/>
</dbReference>
<keyword evidence="3" id="KW-0804">Transcription</keyword>
<dbReference type="PROSITE" id="PS00622">
    <property type="entry name" value="HTH_LUXR_1"/>
    <property type="match status" value="1"/>
</dbReference>
<dbReference type="PRINTS" id="PR00038">
    <property type="entry name" value="HTHLUXR"/>
</dbReference>
<dbReference type="InterPro" id="IPR029016">
    <property type="entry name" value="GAF-like_dom_sf"/>
</dbReference>
<dbReference type="CDD" id="cd06170">
    <property type="entry name" value="LuxR_C_like"/>
    <property type="match status" value="1"/>
</dbReference>
<dbReference type="SUPFAM" id="SSF55781">
    <property type="entry name" value="GAF domain-like"/>
    <property type="match status" value="1"/>
</dbReference>
<name>A0ABU4VIQ8_9ACTN</name>
<gene>
    <name evidence="5" type="ORF">SK069_06870</name>
</gene>
<keyword evidence="1" id="KW-0805">Transcription regulation</keyword>
<dbReference type="PROSITE" id="PS50043">
    <property type="entry name" value="HTH_LUXR_2"/>
    <property type="match status" value="1"/>
</dbReference>
<evidence type="ECO:0000256" key="2">
    <source>
        <dbReference type="ARBA" id="ARBA00023125"/>
    </source>
</evidence>
<dbReference type="Gene3D" id="1.10.10.10">
    <property type="entry name" value="Winged helix-like DNA-binding domain superfamily/Winged helix DNA-binding domain"/>
    <property type="match status" value="1"/>
</dbReference>
<dbReference type="RefSeq" id="WP_319953455.1">
    <property type="nucleotide sequence ID" value="NZ_JAXAVX010000002.1"/>
</dbReference>
<organism evidence="5 6">
    <name type="scientific">Patulibacter brassicae</name>
    <dbReference type="NCBI Taxonomy" id="1705717"/>
    <lineage>
        <taxon>Bacteria</taxon>
        <taxon>Bacillati</taxon>
        <taxon>Actinomycetota</taxon>
        <taxon>Thermoleophilia</taxon>
        <taxon>Solirubrobacterales</taxon>
        <taxon>Patulibacteraceae</taxon>
        <taxon>Patulibacter</taxon>
    </lineage>
</organism>
<feature type="domain" description="HTH luxR-type" evidence="4">
    <location>
        <begin position="207"/>
        <end position="272"/>
    </location>
</feature>
<reference evidence="5 6" key="1">
    <citation type="submission" date="2023-11" db="EMBL/GenBank/DDBJ databases">
        <authorList>
            <person name="Xu M."/>
            <person name="Jiang T."/>
        </authorList>
    </citation>
    <scope>NUCLEOTIDE SEQUENCE [LARGE SCALE GENOMIC DNA]</scope>
    <source>
        <strain evidence="5 6">SD</strain>
    </source>
</reference>
<accession>A0ABU4VIQ8</accession>
<dbReference type="EMBL" id="JAXAVX010000002">
    <property type="protein sequence ID" value="MDX8151305.1"/>
    <property type="molecule type" value="Genomic_DNA"/>
</dbReference>
<evidence type="ECO:0000313" key="6">
    <source>
        <dbReference type="Proteomes" id="UP001277761"/>
    </source>
</evidence>
<evidence type="ECO:0000313" key="5">
    <source>
        <dbReference type="EMBL" id="MDX8151305.1"/>
    </source>
</evidence>
<evidence type="ECO:0000256" key="3">
    <source>
        <dbReference type="ARBA" id="ARBA00023163"/>
    </source>
</evidence>